<evidence type="ECO:0000313" key="2">
    <source>
        <dbReference type="Proteomes" id="UP000717328"/>
    </source>
</evidence>
<dbReference type="EMBL" id="JABCKI010000106">
    <property type="protein sequence ID" value="KAG5652681.1"/>
    <property type="molecule type" value="Genomic_DNA"/>
</dbReference>
<proteinExistence type="predicted"/>
<dbReference type="Proteomes" id="UP000717328">
    <property type="component" value="Unassembled WGS sequence"/>
</dbReference>
<name>A0A9P7KMK2_9AGAR</name>
<dbReference type="OrthoDB" id="3242376at2759"/>
<organism evidence="1 2">
    <name type="scientific">Sphagnurus paluster</name>
    <dbReference type="NCBI Taxonomy" id="117069"/>
    <lineage>
        <taxon>Eukaryota</taxon>
        <taxon>Fungi</taxon>
        <taxon>Dikarya</taxon>
        <taxon>Basidiomycota</taxon>
        <taxon>Agaricomycotina</taxon>
        <taxon>Agaricomycetes</taxon>
        <taxon>Agaricomycetidae</taxon>
        <taxon>Agaricales</taxon>
        <taxon>Tricholomatineae</taxon>
        <taxon>Lyophyllaceae</taxon>
        <taxon>Sphagnurus</taxon>
    </lineage>
</organism>
<protein>
    <submittedName>
        <fullName evidence="1">Uncharacterized protein</fullName>
    </submittedName>
</protein>
<evidence type="ECO:0000313" key="1">
    <source>
        <dbReference type="EMBL" id="KAG5652681.1"/>
    </source>
</evidence>
<gene>
    <name evidence="1" type="ORF">H0H81_004118</name>
</gene>
<accession>A0A9P7KMK2</accession>
<reference evidence="1" key="2">
    <citation type="submission" date="2021-10" db="EMBL/GenBank/DDBJ databases">
        <title>Phylogenomics reveals ancestral predisposition of the termite-cultivated fungus Termitomyces towards a domesticated lifestyle.</title>
        <authorList>
            <person name="Auxier B."/>
            <person name="Grum-Grzhimaylo A."/>
            <person name="Cardenas M.E."/>
            <person name="Lodge J.D."/>
            <person name="Laessoe T."/>
            <person name="Pedersen O."/>
            <person name="Smith M.E."/>
            <person name="Kuyper T.W."/>
            <person name="Franco-Molano E.A."/>
            <person name="Baroni T.J."/>
            <person name="Aanen D.K."/>
        </authorList>
    </citation>
    <scope>NUCLEOTIDE SEQUENCE</scope>
    <source>
        <strain evidence="1">D49</strain>
    </source>
</reference>
<dbReference type="AlphaFoldDB" id="A0A9P7KMK2"/>
<sequence length="97" mass="10692">MANLLNTFIYFLAPLDAKAIGASFAQLITATMVSRLVLNLRSTTTFSSEDDPTPTFSMRFRVNTVGNLGGELETIVDVEEDTYDSIPMRIARGTLQK</sequence>
<comment type="caution">
    <text evidence="1">The sequence shown here is derived from an EMBL/GenBank/DDBJ whole genome shotgun (WGS) entry which is preliminary data.</text>
</comment>
<keyword evidence="2" id="KW-1185">Reference proteome</keyword>
<reference evidence="1" key="1">
    <citation type="submission" date="2021-02" db="EMBL/GenBank/DDBJ databases">
        <authorList>
            <person name="Nieuwenhuis M."/>
            <person name="Van De Peppel L.J.J."/>
        </authorList>
    </citation>
    <scope>NUCLEOTIDE SEQUENCE</scope>
    <source>
        <strain evidence="1">D49</strain>
    </source>
</reference>